<dbReference type="Proteomes" id="UP000002439">
    <property type="component" value="Chromosome"/>
</dbReference>
<protein>
    <submittedName>
        <fullName evidence="2">Succinate dehydrogenase subunit D (SdhD)</fullName>
    </submittedName>
</protein>
<organism evidence="2 3">
    <name type="scientific">Pyrobaculum aerophilum (strain ATCC 51768 / DSM 7523 / JCM 9630 / CIP 104966 / NBRC 100827 / IM2)</name>
    <dbReference type="NCBI Taxonomy" id="178306"/>
    <lineage>
        <taxon>Archaea</taxon>
        <taxon>Thermoproteota</taxon>
        <taxon>Thermoprotei</taxon>
        <taxon>Thermoproteales</taxon>
        <taxon>Thermoproteaceae</taxon>
        <taxon>Pyrobaculum</taxon>
    </lineage>
</organism>
<evidence type="ECO:0000256" key="1">
    <source>
        <dbReference type="SAM" id="Phobius"/>
    </source>
</evidence>
<name>Q8ZYL7_PYRAE</name>
<reference evidence="2 3" key="1">
    <citation type="journal article" date="2002" name="Proc. Natl. Acad. Sci. U.S.A.">
        <title>Genome sequence of the hyperthermophilic crenarchaeon Pyrobaculum aerophilum.</title>
        <authorList>
            <person name="Fitz-Gibbon S.T."/>
            <person name="Ladner H."/>
            <person name="Kim U.J."/>
            <person name="Stetter K.O."/>
            <person name="Simon M.I."/>
            <person name="Miller J.H."/>
        </authorList>
    </citation>
    <scope>NUCLEOTIDE SEQUENCE [LARGE SCALE GENOMIC DNA]</scope>
    <source>
        <strain evidence="3">ATCC 51768 / DSM 7523 / JCM 9630 / CIP 104966 / NBRC 100827 / IM2</strain>
    </source>
</reference>
<dbReference type="SUPFAM" id="SSF81343">
    <property type="entry name" value="Fumarate reductase respiratory complex transmembrane subunits"/>
    <property type="match status" value="1"/>
</dbReference>
<dbReference type="PATRIC" id="fig|178306.9.peg.521"/>
<dbReference type="InParanoid" id="Q8ZYL7"/>
<dbReference type="eggNOG" id="arCOG04162">
    <property type="taxonomic scope" value="Archaea"/>
</dbReference>
<dbReference type="GO" id="GO:0016020">
    <property type="term" value="C:membrane"/>
    <property type="evidence" value="ECO:0007669"/>
    <property type="project" value="InterPro"/>
</dbReference>
<keyword evidence="1" id="KW-0472">Membrane</keyword>
<keyword evidence="1" id="KW-0812">Transmembrane</keyword>
<feature type="transmembrane region" description="Helical" evidence="1">
    <location>
        <begin position="48"/>
        <end position="72"/>
    </location>
</feature>
<evidence type="ECO:0000313" key="3">
    <source>
        <dbReference type="Proteomes" id="UP000002439"/>
    </source>
</evidence>
<feature type="transmembrane region" description="Helical" evidence="1">
    <location>
        <begin position="12"/>
        <end position="36"/>
    </location>
</feature>
<sequence>MAMKGSTERLILIIGAFVMIIGMPAVIIAAIALGYIPLQDALSTNPLVIIPYAFVKIGWGIIWAVVAVDWVVHGSHGMRRILGELVKSEKGRKALDIIINAVMIITGIVMFYVLVFVP</sequence>
<dbReference type="KEGG" id="pai:PAE0719"/>
<keyword evidence="1" id="KW-1133">Transmembrane helix</keyword>
<dbReference type="HOGENOM" id="CLU_2152711_0_0_2"/>
<evidence type="ECO:0000313" key="2">
    <source>
        <dbReference type="EMBL" id="AAL62976.1"/>
    </source>
</evidence>
<dbReference type="AlphaFoldDB" id="Q8ZYL7"/>
<proteinExistence type="predicted"/>
<gene>
    <name evidence="2" type="ordered locus">PAE0719</name>
</gene>
<dbReference type="EMBL" id="AE009441">
    <property type="protein sequence ID" value="AAL62976.1"/>
    <property type="molecule type" value="Genomic_DNA"/>
</dbReference>
<dbReference type="EnsemblBacteria" id="AAL62976">
    <property type="protein sequence ID" value="AAL62976"/>
    <property type="gene ID" value="PAE0719"/>
</dbReference>
<dbReference type="InterPro" id="IPR034804">
    <property type="entry name" value="SQR/QFR_C/D"/>
</dbReference>
<dbReference type="STRING" id="178306.PAE0719"/>
<keyword evidence="3" id="KW-1185">Reference proteome</keyword>
<accession>Q8ZYL7</accession>
<feature type="transmembrane region" description="Helical" evidence="1">
    <location>
        <begin position="97"/>
        <end position="117"/>
    </location>
</feature>